<dbReference type="InterPro" id="IPR047047">
    <property type="entry name" value="GST_Omega-like_C"/>
</dbReference>
<feature type="compositionally biased region" description="Basic and acidic residues" evidence="4">
    <location>
        <begin position="12"/>
        <end position="38"/>
    </location>
</feature>
<evidence type="ECO:0000313" key="7">
    <source>
        <dbReference type="Proteomes" id="UP001324427"/>
    </source>
</evidence>
<accession>A0AAV9J4J6</accession>
<dbReference type="PANTHER" id="PTHR32419">
    <property type="entry name" value="GLUTATHIONYL-HYDROQUINONE REDUCTASE"/>
    <property type="match status" value="1"/>
</dbReference>
<feature type="site" description="Lowers pKa of active site Cys" evidence="3">
    <location>
        <position position="269"/>
    </location>
</feature>
<dbReference type="Pfam" id="PF13409">
    <property type="entry name" value="GST_N_2"/>
    <property type="match status" value="1"/>
</dbReference>
<feature type="active site" description="Nucleophile" evidence="1">
    <location>
        <position position="68"/>
    </location>
</feature>
<evidence type="ECO:0000313" key="6">
    <source>
        <dbReference type="EMBL" id="KAK4539883.1"/>
    </source>
</evidence>
<feature type="active site" description="Proton donor/acceptor" evidence="1">
    <location>
        <position position="209"/>
    </location>
</feature>
<evidence type="ECO:0000256" key="1">
    <source>
        <dbReference type="PIRSR" id="PIRSR015753-1"/>
    </source>
</evidence>
<feature type="site" description="Lowers pKa of active site Cys" evidence="3">
    <location>
        <position position="320"/>
    </location>
</feature>
<dbReference type="SFLD" id="SFLDS00019">
    <property type="entry name" value="Glutathione_Transferase_(cytos"/>
    <property type="match status" value="1"/>
</dbReference>
<feature type="domain" description="GST C-terminal" evidence="5">
    <location>
        <begin position="186"/>
        <end position="313"/>
    </location>
</feature>
<dbReference type="CDD" id="cd03190">
    <property type="entry name" value="GST_C_Omega_like"/>
    <property type="match status" value="1"/>
</dbReference>
<dbReference type="SFLD" id="SFLDG01206">
    <property type="entry name" value="Xi.1"/>
    <property type="match status" value="1"/>
</dbReference>
<dbReference type="PANTHER" id="PTHR32419:SF25">
    <property type="entry name" value="GLUTATHIONE S-TRANSFERASE (EUROFUNG)"/>
    <property type="match status" value="1"/>
</dbReference>
<dbReference type="PIRSF" id="PIRSF015753">
    <property type="entry name" value="GST"/>
    <property type="match status" value="1"/>
</dbReference>
<protein>
    <recommendedName>
        <fullName evidence="5">GST C-terminal domain-containing protein</fullName>
    </recommendedName>
</protein>
<evidence type="ECO:0000256" key="2">
    <source>
        <dbReference type="PIRSR" id="PIRSR015753-2"/>
    </source>
</evidence>
<keyword evidence="7" id="KW-1185">Reference proteome</keyword>
<dbReference type="SUPFAM" id="SSF47616">
    <property type="entry name" value="GST C-terminal domain-like"/>
    <property type="match status" value="1"/>
</dbReference>
<evidence type="ECO:0000256" key="3">
    <source>
        <dbReference type="PIRSR" id="PIRSR015753-3"/>
    </source>
</evidence>
<dbReference type="PROSITE" id="PS50405">
    <property type="entry name" value="GST_CTER"/>
    <property type="match status" value="1"/>
</dbReference>
<dbReference type="InterPro" id="IPR004045">
    <property type="entry name" value="Glutathione_S-Trfase_N"/>
</dbReference>
<gene>
    <name evidence="6" type="ORF">LTR36_010277</name>
</gene>
<feature type="binding site" evidence="2">
    <location>
        <begin position="136"/>
        <end position="139"/>
    </location>
    <ligand>
        <name>glutathione</name>
        <dbReference type="ChEBI" id="CHEBI:57925"/>
    </ligand>
</feature>
<feature type="binding site" evidence="2">
    <location>
        <position position="101"/>
    </location>
    <ligand>
        <name>glutathione</name>
        <dbReference type="ChEBI" id="CHEBI:57925"/>
    </ligand>
</feature>
<name>A0AAV9J4J6_9PEZI</name>
<dbReference type="InterPro" id="IPR010987">
    <property type="entry name" value="Glutathione-S-Trfase_C-like"/>
</dbReference>
<dbReference type="EMBL" id="JAVFHQ010000080">
    <property type="protein sequence ID" value="KAK4539883.1"/>
    <property type="molecule type" value="Genomic_DNA"/>
</dbReference>
<dbReference type="GO" id="GO:0004364">
    <property type="term" value="F:glutathione transferase activity"/>
    <property type="evidence" value="ECO:0007669"/>
    <property type="project" value="InterPro"/>
</dbReference>
<dbReference type="GO" id="GO:0005737">
    <property type="term" value="C:cytoplasm"/>
    <property type="evidence" value="ECO:0007669"/>
    <property type="project" value="TreeGrafter"/>
</dbReference>
<dbReference type="SFLD" id="SFLDG01148">
    <property type="entry name" value="Xi_(cytGST)"/>
    <property type="match status" value="1"/>
</dbReference>
<organism evidence="6 7">
    <name type="scientific">Oleoguttula mirabilis</name>
    <dbReference type="NCBI Taxonomy" id="1507867"/>
    <lineage>
        <taxon>Eukaryota</taxon>
        <taxon>Fungi</taxon>
        <taxon>Dikarya</taxon>
        <taxon>Ascomycota</taxon>
        <taxon>Pezizomycotina</taxon>
        <taxon>Dothideomycetes</taxon>
        <taxon>Dothideomycetidae</taxon>
        <taxon>Mycosphaerellales</taxon>
        <taxon>Teratosphaeriaceae</taxon>
        <taxon>Oleoguttula</taxon>
    </lineage>
</organism>
<comment type="caution">
    <text evidence="6">The sequence shown here is derived from an EMBL/GenBank/DDBJ whole genome shotgun (WGS) entry which is preliminary data.</text>
</comment>
<dbReference type="Gene3D" id="3.40.30.10">
    <property type="entry name" value="Glutaredoxin"/>
    <property type="match status" value="1"/>
</dbReference>
<dbReference type="InterPro" id="IPR040079">
    <property type="entry name" value="Glutathione_S-Trfase"/>
</dbReference>
<dbReference type="InterPro" id="IPR036249">
    <property type="entry name" value="Thioredoxin-like_sf"/>
</dbReference>
<evidence type="ECO:0000256" key="4">
    <source>
        <dbReference type="SAM" id="MobiDB-lite"/>
    </source>
</evidence>
<dbReference type="AlphaFoldDB" id="A0AAV9J4J6"/>
<dbReference type="Proteomes" id="UP001324427">
    <property type="component" value="Unassembled WGS sequence"/>
</dbReference>
<feature type="binding site" evidence="2">
    <location>
        <begin position="154"/>
        <end position="155"/>
    </location>
    <ligand>
        <name>glutathione</name>
        <dbReference type="ChEBI" id="CHEBI:57925"/>
    </ligand>
</feature>
<sequence length="343" mass="39553">MSAKSTSAPDNPSRDPKETPDRDDRTVTDKDGKFRRQDSSFRSWISSAPDAQFPPEEGRYVLYINLGCPWAHRANIVRSLKGLEDIIQLVVMDHAMGPEGWVYNPDRPGTMPKDPLYGFTKHKELYLKANPEYTGRYTVPTLWDKKRETIVNNESSEIIHMFYTEFDSLLPKELQEANKPGGGLFPQHLRERIEEQNIWVYDSINNGVYKVGFAQAQDAYEENIKILFDGLDRMEKELSENEGPFIFGKHLTEADIRLYTTIVRFDVGYYTLFKCNLKMIRHDYPSLQRWLLHIYYDLSPEETRGAFRSTTHFAPIKEGYAGASRSKIVPLGPVPTMMPKPEA</sequence>
<dbReference type="Gene3D" id="1.20.1050.10">
    <property type="match status" value="1"/>
</dbReference>
<feature type="region of interest" description="Disordered" evidence="4">
    <location>
        <begin position="1"/>
        <end position="38"/>
    </location>
</feature>
<feature type="compositionally biased region" description="Polar residues" evidence="4">
    <location>
        <begin position="1"/>
        <end position="10"/>
    </location>
</feature>
<proteinExistence type="predicted"/>
<dbReference type="SUPFAM" id="SSF52833">
    <property type="entry name" value="Thioredoxin-like"/>
    <property type="match status" value="1"/>
</dbReference>
<dbReference type="Pfam" id="PF13410">
    <property type="entry name" value="GST_C_2"/>
    <property type="match status" value="1"/>
</dbReference>
<reference evidence="6 7" key="1">
    <citation type="submission" date="2021-11" db="EMBL/GenBank/DDBJ databases">
        <title>Black yeast isolated from Biological Soil Crust.</title>
        <authorList>
            <person name="Kurbessoian T."/>
        </authorList>
    </citation>
    <scope>NUCLEOTIDE SEQUENCE [LARGE SCALE GENOMIC DNA]</scope>
    <source>
        <strain evidence="6 7">CCFEE 5522</strain>
    </source>
</reference>
<evidence type="ECO:0000259" key="5">
    <source>
        <dbReference type="PROSITE" id="PS50405"/>
    </source>
</evidence>
<dbReference type="InterPro" id="IPR036282">
    <property type="entry name" value="Glutathione-S-Trfase_C_sf"/>
</dbReference>
<dbReference type="InterPro" id="IPR016639">
    <property type="entry name" value="GST_Omega/GSH"/>
</dbReference>